<dbReference type="EMBL" id="WIGM01001869">
    <property type="protein sequence ID" value="KAF6787589.1"/>
    <property type="molecule type" value="Genomic_DNA"/>
</dbReference>
<protein>
    <submittedName>
        <fullName evidence="2">Uncharacterized protein</fullName>
    </submittedName>
</protein>
<dbReference type="OrthoDB" id="4851148at2759"/>
<accession>A0A8H6MJ09</accession>
<dbReference type="Proteomes" id="UP000639643">
    <property type="component" value="Unassembled WGS sequence"/>
</dbReference>
<comment type="caution">
    <text evidence="2">The sequence shown here is derived from an EMBL/GenBank/DDBJ whole genome shotgun (WGS) entry which is preliminary data.</text>
</comment>
<sequence>MSAPAISRNPGDAGLTMGLASTSFVAWLLVGALAYGDDSLAVLEALPLLTGSLSTVSVVCLIFAANELQVAGKRQGGAYYTAAVVGFGISASYSLVSSGWASGHRRVFWALGGIFGGVLFEAATRFCASCAHRLQASFSRMRPGSDAGTPRSVEMSR</sequence>
<proteinExistence type="predicted"/>
<organism evidence="2 3">
    <name type="scientific">Colletotrichum musicola</name>
    <dbReference type="NCBI Taxonomy" id="2175873"/>
    <lineage>
        <taxon>Eukaryota</taxon>
        <taxon>Fungi</taxon>
        <taxon>Dikarya</taxon>
        <taxon>Ascomycota</taxon>
        <taxon>Pezizomycotina</taxon>
        <taxon>Sordariomycetes</taxon>
        <taxon>Hypocreomycetidae</taxon>
        <taxon>Glomerellales</taxon>
        <taxon>Glomerellaceae</taxon>
        <taxon>Colletotrichum</taxon>
        <taxon>Colletotrichum orchidearum species complex</taxon>
    </lineage>
</organism>
<feature type="transmembrane region" description="Helical" evidence="1">
    <location>
        <begin position="108"/>
        <end position="131"/>
    </location>
</feature>
<keyword evidence="1" id="KW-0812">Transmembrane</keyword>
<feature type="transmembrane region" description="Helical" evidence="1">
    <location>
        <begin position="41"/>
        <end position="65"/>
    </location>
</feature>
<evidence type="ECO:0000313" key="2">
    <source>
        <dbReference type="EMBL" id="KAF6787589.1"/>
    </source>
</evidence>
<dbReference type="AlphaFoldDB" id="A0A8H6MJ09"/>
<feature type="transmembrane region" description="Helical" evidence="1">
    <location>
        <begin position="77"/>
        <end position="96"/>
    </location>
</feature>
<reference evidence="2" key="1">
    <citation type="journal article" date="2020" name="Phytopathology">
        <title>Genome Sequence Resources of Colletotrichum truncatum, C. plurivorum, C. musicola, and C. sojae: Four Species Pathogenic to Soybean (Glycine max).</title>
        <authorList>
            <person name="Rogerio F."/>
            <person name="Boufleur T.R."/>
            <person name="Ciampi-Guillardi M."/>
            <person name="Sukno S.A."/>
            <person name="Thon M.R."/>
            <person name="Massola Junior N.S."/>
            <person name="Baroncelli R."/>
        </authorList>
    </citation>
    <scope>NUCLEOTIDE SEQUENCE</scope>
    <source>
        <strain evidence="2">LFN0074</strain>
    </source>
</reference>
<evidence type="ECO:0000313" key="3">
    <source>
        <dbReference type="Proteomes" id="UP000639643"/>
    </source>
</evidence>
<keyword evidence="1" id="KW-1133">Transmembrane helix</keyword>
<evidence type="ECO:0000256" key="1">
    <source>
        <dbReference type="SAM" id="Phobius"/>
    </source>
</evidence>
<keyword evidence="1" id="KW-0472">Membrane</keyword>
<gene>
    <name evidence="2" type="ORF">CMUS01_16446</name>
</gene>
<keyword evidence="3" id="KW-1185">Reference proteome</keyword>
<name>A0A8H6MJ09_9PEZI</name>
<feature type="transmembrane region" description="Helical" evidence="1">
    <location>
        <begin position="12"/>
        <end position="35"/>
    </location>
</feature>